<name>A0ABM7PH97_9BACT</name>
<proteinExistence type="predicted"/>
<reference evidence="1 2" key="1">
    <citation type="submission" date="2021-02" db="EMBL/GenBank/DDBJ databases">
        <title>Complete genome of Desulfoluna sp. strain ASN36.</title>
        <authorList>
            <person name="Takahashi A."/>
            <person name="Kojima H."/>
            <person name="Fukui M."/>
        </authorList>
    </citation>
    <scope>NUCLEOTIDE SEQUENCE [LARGE SCALE GENOMIC DNA]</scope>
    <source>
        <strain evidence="1 2">ASN36</strain>
    </source>
</reference>
<protein>
    <submittedName>
        <fullName evidence="1">Uncharacterized protein</fullName>
    </submittedName>
</protein>
<evidence type="ECO:0000313" key="2">
    <source>
        <dbReference type="Proteomes" id="UP001320148"/>
    </source>
</evidence>
<dbReference type="EMBL" id="AP024488">
    <property type="protein sequence ID" value="BCS96659.1"/>
    <property type="molecule type" value="Genomic_DNA"/>
</dbReference>
<accession>A0ABM7PH97</accession>
<keyword evidence="2" id="KW-1185">Reference proteome</keyword>
<organism evidence="1 2">
    <name type="scientific">Desulfoluna limicola</name>
    <dbReference type="NCBI Taxonomy" id="2810562"/>
    <lineage>
        <taxon>Bacteria</taxon>
        <taxon>Pseudomonadati</taxon>
        <taxon>Thermodesulfobacteriota</taxon>
        <taxon>Desulfobacteria</taxon>
        <taxon>Desulfobacterales</taxon>
        <taxon>Desulfolunaceae</taxon>
        <taxon>Desulfoluna</taxon>
    </lineage>
</organism>
<dbReference type="Proteomes" id="UP001320148">
    <property type="component" value="Chromosome"/>
</dbReference>
<gene>
    <name evidence="1" type="ORF">DSLASN_22910</name>
</gene>
<sequence>MRFRYRTPYFTNSGISGSKTFVLATYEVFKGRRYANRERVTKQVKGIDGTGDRQNTQRFTF</sequence>
<evidence type="ECO:0000313" key="1">
    <source>
        <dbReference type="EMBL" id="BCS96659.1"/>
    </source>
</evidence>